<dbReference type="STRING" id="1238182.C882_2652"/>
<evidence type="ECO:0008006" key="5">
    <source>
        <dbReference type="Google" id="ProtNLM"/>
    </source>
</evidence>
<comment type="caution">
    <text evidence="3">The sequence shown here is derived from an EMBL/GenBank/DDBJ whole genome shotgun (WGS) entry which is preliminary data.</text>
</comment>
<gene>
    <name evidence="3" type="ORF">C882_2652</name>
</gene>
<evidence type="ECO:0000256" key="1">
    <source>
        <dbReference type="SAM" id="MobiDB-lite"/>
    </source>
</evidence>
<protein>
    <recommendedName>
        <fullName evidence="5">Lipoprotein</fullName>
    </recommendedName>
</protein>
<dbReference type="EMBL" id="ANHY01000003">
    <property type="protein sequence ID" value="EKV32573.1"/>
    <property type="molecule type" value="Genomic_DNA"/>
</dbReference>
<feature type="signal peptide" evidence="2">
    <location>
        <begin position="1"/>
        <end position="19"/>
    </location>
</feature>
<feature type="region of interest" description="Disordered" evidence="1">
    <location>
        <begin position="31"/>
        <end position="72"/>
    </location>
</feature>
<proteinExistence type="predicted"/>
<dbReference type="AlphaFoldDB" id="K9HQM1"/>
<sequence length="72" mass="7601">MRRLIAPAAACALALGMAACENTIEDDFGARPGANYDTEFGVPAPTPVPDEPDVLDQDSPDYEPLALPEGDR</sequence>
<feature type="compositionally biased region" description="Acidic residues" evidence="1">
    <location>
        <begin position="50"/>
        <end position="61"/>
    </location>
</feature>
<reference evidence="3 4" key="1">
    <citation type="journal article" date="2013" name="Genome Announc.">
        <title>Draft Genome Sequence of an Alphaproteobacterium, Caenispirillum salinarum AK4(T), Isolated from a Solar Saltern.</title>
        <authorList>
            <person name="Khatri I."/>
            <person name="Singh A."/>
            <person name="Korpole S."/>
            <person name="Pinnaka A.K."/>
            <person name="Subramanian S."/>
        </authorList>
    </citation>
    <scope>NUCLEOTIDE SEQUENCE [LARGE SCALE GENOMIC DNA]</scope>
    <source>
        <strain evidence="3 4">AK4</strain>
    </source>
</reference>
<dbReference type="RefSeq" id="WP_009539061.1">
    <property type="nucleotide sequence ID" value="NZ_ANHY01000003.1"/>
</dbReference>
<evidence type="ECO:0000313" key="3">
    <source>
        <dbReference type="EMBL" id="EKV32573.1"/>
    </source>
</evidence>
<evidence type="ECO:0000256" key="2">
    <source>
        <dbReference type="SAM" id="SignalP"/>
    </source>
</evidence>
<keyword evidence="2" id="KW-0732">Signal</keyword>
<evidence type="ECO:0000313" key="4">
    <source>
        <dbReference type="Proteomes" id="UP000009881"/>
    </source>
</evidence>
<organism evidence="3 4">
    <name type="scientific">Caenispirillum salinarum AK4</name>
    <dbReference type="NCBI Taxonomy" id="1238182"/>
    <lineage>
        <taxon>Bacteria</taxon>
        <taxon>Pseudomonadati</taxon>
        <taxon>Pseudomonadota</taxon>
        <taxon>Alphaproteobacteria</taxon>
        <taxon>Rhodospirillales</taxon>
        <taxon>Novispirillaceae</taxon>
        <taxon>Caenispirillum</taxon>
    </lineage>
</organism>
<accession>K9HQM1</accession>
<keyword evidence="4" id="KW-1185">Reference proteome</keyword>
<dbReference type="PROSITE" id="PS51257">
    <property type="entry name" value="PROKAR_LIPOPROTEIN"/>
    <property type="match status" value="1"/>
</dbReference>
<dbReference type="Proteomes" id="UP000009881">
    <property type="component" value="Unassembled WGS sequence"/>
</dbReference>
<feature type="chain" id="PRO_5003930279" description="Lipoprotein" evidence="2">
    <location>
        <begin position="20"/>
        <end position="72"/>
    </location>
</feature>
<name>K9HQM1_9PROT</name>